<dbReference type="Gene3D" id="1.20.58.530">
    <property type="match status" value="1"/>
</dbReference>
<accession>A0A067C8A1</accession>
<feature type="binding site" evidence="7">
    <location>
        <begin position="204"/>
        <end position="211"/>
    </location>
    <ligand>
        <name>ATP</name>
        <dbReference type="ChEBI" id="CHEBI:30616"/>
    </ligand>
</feature>
<dbReference type="Pfam" id="PF12796">
    <property type="entry name" value="Ank_2"/>
    <property type="match status" value="1"/>
</dbReference>
<dbReference type="Gene3D" id="1.20.5.4820">
    <property type="match status" value="1"/>
</dbReference>
<evidence type="ECO:0008006" key="14">
    <source>
        <dbReference type="Google" id="ProtNLM"/>
    </source>
</evidence>
<dbReference type="SUPFAM" id="SSF48403">
    <property type="entry name" value="Ankyrin repeat"/>
    <property type="match status" value="1"/>
</dbReference>
<dbReference type="GO" id="GO:0005737">
    <property type="term" value="C:cytoplasm"/>
    <property type="evidence" value="ECO:0007669"/>
    <property type="project" value="TreeGrafter"/>
</dbReference>
<dbReference type="InterPro" id="IPR000048">
    <property type="entry name" value="IQ_motif_EF-hand-BS"/>
</dbReference>
<keyword evidence="4 7" id="KW-0505">Motor protein</keyword>
<dbReference type="SMART" id="SM00242">
    <property type="entry name" value="MYSc"/>
    <property type="match status" value="1"/>
</dbReference>
<keyword evidence="3 7" id="KW-0518">Myosin</keyword>
<dbReference type="CDD" id="cd14892">
    <property type="entry name" value="MYSc_Myo31"/>
    <property type="match status" value="1"/>
</dbReference>
<evidence type="ECO:0000259" key="9">
    <source>
        <dbReference type="PROSITE" id="PS50003"/>
    </source>
</evidence>
<dbReference type="VEuPathDB" id="FungiDB:SPRG_12183"/>
<dbReference type="PROSITE" id="PS50096">
    <property type="entry name" value="IQ"/>
    <property type="match status" value="7"/>
</dbReference>
<dbReference type="PANTHER" id="PTHR13140">
    <property type="entry name" value="MYOSIN"/>
    <property type="match status" value="1"/>
</dbReference>
<dbReference type="InterPro" id="IPR011993">
    <property type="entry name" value="PH-like_dom_sf"/>
</dbReference>
<dbReference type="PROSITE" id="PS50003">
    <property type="entry name" value="PH_DOMAIN"/>
    <property type="match status" value="1"/>
</dbReference>
<dbReference type="PRINTS" id="PR00193">
    <property type="entry name" value="MYOSINHEAVY"/>
</dbReference>
<dbReference type="Gene3D" id="1.20.5.190">
    <property type="match status" value="1"/>
</dbReference>
<keyword evidence="6" id="KW-0040">ANK repeat</keyword>
<proteinExistence type="inferred from homology"/>
<dbReference type="STRING" id="695850.A0A067C8A1"/>
<dbReference type="Pfam" id="PF14186">
    <property type="entry name" value="Aida_C2"/>
    <property type="match status" value="1"/>
</dbReference>
<keyword evidence="5 7" id="KW-0009">Actin-binding</keyword>
<feature type="region of interest" description="Actin-binding" evidence="7">
    <location>
        <begin position="707"/>
        <end position="729"/>
    </location>
</feature>
<dbReference type="PANTHER" id="PTHR13140:SF845">
    <property type="entry name" value="MYOSIN-LIKE PROTEIN"/>
    <property type="match status" value="1"/>
</dbReference>
<dbReference type="Gene3D" id="3.40.850.10">
    <property type="entry name" value="Kinesin motor domain"/>
    <property type="match status" value="1"/>
</dbReference>
<dbReference type="Pfam" id="PF00612">
    <property type="entry name" value="IQ"/>
    <property type="match status" value="3"/>
</dbReference>
<evidence type="ECO:0000256" key="1">
    <source>
        <dbReference type="ARBA" id="ARBA00022741"/>
    </source>
</evidence>
<feature type="domain" description="PH" evidence="9">
    <location>
        <begin position="1274"/>
        <end position="1377"/>
    </location>
</feature>
<dbReference type="Gene3D" id="2.30.29.30">
    <property type="entry name" value="Pleckstrin-homology domain (PH domain)/Phosphotyrosine-binding domain (PTB)"/>
    <property type="match status" value="1"/>
</dbReference>
<dbReference type="InterPro" id="IPR025939">
    <property type="entry name" value="Aida_C"/>
</dbReference>
<dbReference type="CDD" id="cd00821">
    <property type="entry name" value="PH"/>
    <property type="match status" value="1"/>
</dbReference>
<dbReference type="SUPFAM" id="SSF52540">
    <property type="entry name" value="P-loop containing nucleoside triphosphate hydrolases"/>
    <property type="match status" value="1"/>
</dbReference>
<dbReference type="InterPro" id="IPR001609">
    <property type="entry name" value="Myosin_head_motor_dom-like"/>
</dbReference>
<dbReference type="PROSITE" id="PS50088">
    <property type="entry name" value="ANK_REPEAT"/>
    <property type="match status" value="1"/>
</dbReference>
<dbReference type="Gene3D" id="1.20.120.720">
    <property type="entry name" value="Myosin VI head, motor domain, U50 subdomain"/>
    <property type="match status" value="1"/>
</dbReference>
<dbReference type="GO" id="GO:0005524">
    <property type="term" value="F:ATP binding"/>
    <property type="evidence" value="ECO:0007669"/>
    <property type="project" value="UniProtKB-UniRule"/>
</dbReference>
<feature type="region of interest" description="Disordered" evidence="8">
    <location>
        <begin position="1"/>
        <end position="34"/>
    </location>
</feature>
<sequence>MFGRSKVQELTKKPSSITVGKPALAKKTTDGPRKPVHALGVDATHLQPGARVWVPDSKELWRVGEIETLLPDGSANVFVPDSPDDKHQVVATAAMLAFDPSHLVDHTDIAQMNNMHEAPLLSVLHRRYLADAIYTFTTDILISVNPYKSIPLLYDVTGFMEATKTQADCEIKKPHLFTIAEKAYRDMRNARCGETNPQSIVVSGESGAGKTEASKHIMKYLAVASKLAEGGKTSKADASLHEKIEECVLLSNHVLESFGNAKTSRNDNSSRFGKYIQILYNGDGRMNGVAIKHFLLEKTRIVAPETNERNYHVFYQMLAGLDVNERAALELQDAAHYDFLTYGNCLEIDGVDDASDFRVLRASMTQLGFTPSTQQEIFQVLAGILKLGNARFTLRSDDREACQFATSASYGLSSLLSCCCIDVPVAKIAGLFRVAADELEDKMTTQTTVTGRGSILRIKLSCDQAEVAKQALCKYLYGEIFNYIISRLNAMCGEHTKPGKHPFIGILDIFGFEIMPTNSFEQLCINFANEMLQQQFNRHVFVLEQERYASEGISVSVIEFKDNQECLDLIQKSPAGIFPLLDEQIMLKRKTTDRQLLNIYHQTHLDKHPHYAKPRFESDDFVIKHYAGDVTYSVHGFVSKNTDNLHEDLVELLRTSQLPVLSAIFAPAPQPISLRHCESSGTPTHRRQVSVALVGSNTVASKFRTQLTGLMEMLGSTTPHYIKCIKPNNIKFAGGFSSQLVRDQLVYGGILEVIKIRQQGYPIRRPFDDFYQTFAMLLRGRRRAEGPATDTTELVRAICESALLPNAFQIGKREVYLRYGQLELLQSVLTGIKGEIATVLQSKFWRCHSLRKRYQQLRTRVITLQAKWRQRAATKSYAALQHYTRKLQANRRCKALSRLYARKQAAAIRLHAIARGFATRQRLVRQAKMQTAAIAIQRIARGFLQRTKAERALRCRIQSAVILQARFRGYLQLRRFHRMYESAVTIQALFRAHRNRQQYLRGKAAMVASQALIRKILQRKRFMHQRRMVIRLQAFARMVPPRGRYSRLRTATVLVQSRRRGYTQRRRYLAQQHARATLQSHLVMYVHKRRFHVLRCSTVRIQRALRVYLSRRAYMYAQRSVRKLQRTVRAYLRRRRLATTLQHLRDACVRRDADAVILALRLSPEYVYIRHKAAEMRSLLHVAACAGDLNVVKYICLHDLDTLHARNAVGHTALHDACLASRLDVVKFLVSFAAEKAPMDPAFDNGDERCMTDSRRLREASKSYITSAVDANGVTVHTGFLKKRREASRWSKRFVALRNTQNVPELHYFKSKSQTKSDKVLDMRKALFKKCADIPFAFEVHSPELLEGRNREGRLYFQAESELELQTWLACLRDTVPTSLEHRLFAMQRSSASMHFVSRSQQQAWCNVPTRDGDSPLHLAVLGKTTADPRDAVKAALWFLENTASVDKLPSSRKKSLKQVIQETNQVLSPLLSPTTKLDSAEIDAIKLVLWLIEHGADMNLVSSVAKKTPLKLAIERNYHTLAKFLLDRGATTAELSPFELTVVQSLKAELAKIVVTSVQSSASKKGEAPMVFLMKQPGLVRHSSYLSVYVEQIGLPNAQHLSRPRVIVSVYDVSKNLIEKKQLVTCLPLAQTSLLYYGFTWFMQTPFENLPSGAFIVLEVQAASKLADDMPSSPKFNETQDICWTFIHIDQRSTTTCALNAEMYAHPVDLKFKKLQRFDAFVSGDISVLHG</sequence>
<keyword evidence="13" id="KW-1185">Reference proteome</keyword>
<dbReference type="Pfam" id="PF00169">
    <property type="entry name" value="PH"/>
    <property type="match status" value="1"/>
</dbReference>
<dbReference type="GO" id="GO:0007015">
    <property type="term" value="P:actin filament organization"/>
    <property type="evidence" value="ECO:0007669"/>
    <property type="project" value="TreeGrafter"/>
</dbReference>
<gene>
    <name evidence="12" type="ORF">SPRG_12183</name>
</gene>
<dbReference type="RefSeq" id="XP_012206540.1">
    <property type="nucleotide sequence ID" value="XM_012351150.1"/>
</dbReference>
<dbReference type="OMA" id="NMHEAPL"/>
<keyword evidence="2 7" id="KW-0067">ATP-binding</keyword>
<dbReference type="InterPro" id="IPR027417">
    <property type="entry name" value="P-loop_NTPase"/>
</dbReference>
<dbReference type="SUPFAM" id="SSF50729">
    <property type="entry name" value="PH domain-like"/>
    <property type="match status" value="1"/>
</dbReference>
<dbReference type="Gene3D" id="1.10.10.820">
    <property type="match status" value="1"/>
</dbReference>
<protein>
    <recommendedName>
        <fullName evidence="14">Myosin-like protein</fullName>
    </recommendedName>
</protein>
<evidence type="ECO:0000313" key="13">
    <source>
        <dbReference type="Proteomes" id="UP000030745"/>
    </source>
</evidence>
<reference evidence="12 13" key="1">
    <citation type="journal article" date="2013" name="PLoS Genet.">
        <title>Distinctive expansion of potential virulence genes in the genome of the oomycete fish pathogen Saprolegnia parasitica.</title>
        <authorList>
            <person name="Jiang R.H."/>
            <person name="de Bruijn I."/>
            <person name="Haas B.J."/>
            <person name="Belmonte R."/>
            <person name="Lobach L."/>
            <person name="Christie J."/>
            <person name="van den Ackerveken G."/>
            <person name="Bottin A."/>
            <person name="Bulone V."/>
            <person name="Diaz-Moreno S.M."/>
            <person name="Dumas B."/>
            <person name="Fan L."/>
            <person name="Gaulin E."/>
            <person name="Govers F."/>
            <person name="Grenville-Briggs L.J."/>
            <person name="Horner N.R."/>
            <person name="Levin J.Z."/>
            <person name="Mammella M."/>
            <person name="Meijer H.J."/>
            <person name="Morris P."/>
            <person name="Nusbaum C."/>
            <person name="Oome S."/>
            <person name="Phillips A.J."/>
            <person name="van Rooyen D."/>
            <person name="Rzeszutek E."/>
            <person name="Saraiva M."/>
            <person name="Secombes C.J."/>
            <person name="Seidl M.F."/>
            <person name="Snel B."/>
            <person name="Stassen J.H."/>
            <person name="Sykes S."/>
            <person name="Tripathy S."/>
            <person name="van den Berg H."/>
            <person name="Vega-Arreguin J.C."/>
            <person name="Wawra S."/>
            <person name="Young S.K."/>
            <person name="Zeng Q."/>
            <person name="Dieguez-Uribeondo J."/>
            <person name="Russ C."/>
            <person name="Tyler B.M."/>
            <person name="van West P."/>
        </authorList>
    </citation>
    <scope>NUCLEOTIDE SEQUENCE [LARGE SCALE GENOMIC DNA]</scope>
    <source>
        <strain evidence="12 13">CBS 223.65</strain>
    </source>
</reference>
<keyword evidence="1 7" id="KW-0547">Nucleotide-binding</keyword>
<evidence type="ECO:0000256" key="6">
    <source>
        <dbReference type="PROSITE-ProRule" id="PRU00023"/>
    </source>
</evidence>
<dbReference type="GO" id="GO:0016459">
    <property type="term" value="C:myosin complex"/>
    <property type="evidence" value="ECO:0007669"/>
    <property type="project" value="UniProtKB-KW"/>
</dbReference>
<dbReference type="FunFam" id="1.10.10.820:FF:000001">
    <property type="entry name" value="Myosin heavy chain"/>
    <property type="match status" value="1"/>
</dbReference>
<dbReference type="Pfam" id="PF00063">
    <property type="entry name" value="Myosin_head"/>
    <property type="match status" value="1"/>
</dbReference>
<dbReference type="OrthoDB" id="62810at2759"/>
<evidence type="ECO:0000259" key="11">
    <source>
        <dbReference type="PROSITE" id="PS51911"/>
    </source>
</evidence>
<dbReference type="Gene3D" id="2.60.40.150">
    <property type="entry name" value="C2 domain"/>
    <property type="match status" value="1"/>
</dbReference>
<feature type="domain" description="Myosin motor" evidence="10">
    <location>
        <begin position="104"/>
        <end position="830"/>
    </location>
</feature>
<feature type="compositionally biased region" description="Basic and acidic residues" evidence="8">
    <location>
        <begin position="1"/>
        <end position="12"/>
    </location>
</feature>
<dbReference type="GO" id="GO:0016020">
    <property type="term" value="C:membrane"/>
    <property type="evidence" value="ECO:0007669"/>
    <property type="project" value="TreeGrafter"/>
</dbReference>
<dbReference type="Gene3D" id="1.25.40.20">
    <property type="entry name" value="Ankyrin repeat-containing domain"/>
    <property type="match status" value="2"/>
</dbReference>
<evidence type="ECO:0000256" key="8">
    <source>
        <dbReference type="SAM" id="MobiDB-lite"/>
    </source>
</evidence>
<dbReference type="KEGG" id="spar:SPRG_12183"/>
<dbReference type="GeneID" id="24134164"/>
<organism evidence="12 13">
    <name type="scientific">Saprolegnia parasitica (strain CBS 223.65)</name>
    <dbReference type="NCBI Taxonomy" id="695850"/>
    <lineage>
        <taxon>Eukaryota</taxon>
        <taxon>Sar</taxon>
        <taxon>Stramenopiles</taxon>
        <taxon>Oomycota</taxon>
        <taxon>Saprolegniomycetes</taxon>
        <taxon>Saprolegniales</taxon>
        <taxon>Saprolegniaceae</taxon>
        <taxon>Saprolegnia</taxon>
    </lineage>
</organism>
<dbReference type="SMART" id="SM00015">
    <property type="entry name" value="IQ"/>
    <property type="match status" value="9"/>
</dbReference>
<dbReference type="SMART" id="SM00248">
    <property type="entry name" value="ANK"/>
    <property type="match status" value="4"/>
</dbReference>
<evidence type="ECO:0000313" key="12">
    <source>
        <dbReference type="EMBL" id="KDO22756.1"/>
    </source>
</evidence>
<dbReference type="InterPro" id="IPR002110">
    <property type="entry name" value="Ankyrin_rpt"/>
</dbReference>
<evidence type="ECO:0000256" key="5">
    <source>
        <dbReference type="ARBA" id="ARBA00023203"/>
    </source>
</evidence>
<dbReference type="InterPro" id="IPR035892">
    <property type="entry name" value="C2_domain_sf"/>
</dbReference>
<dbReference type="InterPro" id="IPR036770">
    <property type="entry name" value="Ankyrin_rpt-contain_sf"/>
</dbReference>
<dbReference type="InterPro" id="IPR001849">
    <property type="entry name" value="PH_domain"/>
</dbReference>
<dbReference type="Proteomes" id="UP000030745">
    <property type="component" value="Unassembled WGS sequence"/>
</dbReference>
<evidence type="ECO:0000256" key="2">
    <source>
        <dbReference type="ARBA" id="ARBA00022840"/>
    </source>
</evidence>
<dbReference type="GO" id="GO:0051015">
    <property type="term" value="F:actin filament binding"/>
    <property type="evidence" value="ECO:0007669"/>
    <property type="project" value="TreeGrafter"/>
</dbReference>
<name>A0A067C8A1_SAPPC</name>
<dbReference type="PROSITE" id="PS51911">
    <property type="entry name" value="C2_AIDA"/>
    <property type="match status" value="1"/>
</dbReference>
<dbReference type="EMBL" id="KK583263">
    <property type="protein sequence ID" value="KDO22756.1"/>
    <property type="molecule type" value="Genomic_DNA"/>
</dbReference>
<evidence type="ECO:0000259" key="10">
    <source>
        <dbReference type="PROSITE" id="PS51456"/>
    </source>
</evidence>
<dbReference type="SMART" id="SM00233">
    <property type="entry name" value="PH"/>
    <property type="match status" value="1"/>
</dbReference>
<dbReference type="PROSITE" id="PS51456">
    <property type="entry name" value="MYOSIN_MOTOR"/>
    <property type="match status" value="1"/>
</dbReference>
<evidence type="ECO:0000256" key="7">
    <source>
        <dbReference type="PROSITE-ProRule" id="PRU00782"/>
    </source>
</evidence>
<evidence type="ECO:0000256" key="4">
    <source>
        <dbReference type="ARBA" id="ARBA00023175"/>
    </source>
</evidence>
<comment type="similarity">
    <text evidence="7">Belongs to the TRAFAC class myosin-kinesin ATPase superfamily. Myosin family.</text>
</comment>
<dbReference type="InterPro" id="IPR036961">
    <property type="entry name" value="Kinesin_motor_dom_sf"/>
</dbReference>
<evidence type="ECO:0000256" key="3">
    <source>
        <dbReference type="ARBA" id="ARBA00023123"/>
    </source>
</evidence>
<dbReference type="GO" id="GO:0000146">
    <property type="term" value="F:microfilament motor activity"/>
    <property type="evidence" value="ECO:0007669"/>
    <property type="project" value="TreeGrafter"/>
</dbReference>
<feature type="repeat" description="ANK" evidence="6">
    <location>
        <begin position="1209"/>
        <end position="1241"/>
    </location>
</feature>
<feature type="domain" description="C2 Aida-type" evidence="11">
    <location>
        <begin position="1575"/>
        <end position="1732"/>
    </location>
</feature>